<dbReference type="InterPro" id="IPR002566">
    <property type="entry name" value="Msp4_OMP-like"/>
</dbReference>
<keyword evidence="5" id="KW-1185">Reference proteome</keyword>
<evidence type="ECO:0000313" key="3">
    <source>
        <dbReference type="EMBL" id="UTO56702.1"/>
    </source>
</evidence>
<evidence type="ECO:0000313" key="2">
    <source>
        <dbReference type="EMBL" id="UTO55787.1"/>
    </source>
</evidence>
<dbReference type="Proteomes" id="UP001059822">
    <property type="component" value="Chromosome"/>
</dbReference>
<reference evidence="2" key="1">
    <citation type="journal article" date="2022" name="Microorganisms">
        <title>Assembly and Comparison of Ca. Neoehrlichia mikurensis Genomes.</title>
        <authorList>
            <person name="Azagi T."/>
            <person name="Dirks R.P."/>
            <person name="Yebra-Pimentel E.S."/>
            <person name="Schaap P.J."/>
            <person name="Koehorst J.J."/>
            <person name="Esser H.J."/>
            <person name="Sprong H."/>
        </authorList>
    </citation>
    <scope>NUCLEOTIDE SEQUENCE</scope>
    <source>
        <strain evidence="3">18-2804</strain>
        <strain evidence="2">18-2837</strain>
    </source>
</reference>
<dbReference type="RefSeq" id="WP_218193695.1">
    <property type="nucleotide sequence ID" value="NZ_CP066557.1"/>
</dbReference>
<protein>
    <submittedName>
        <fullName evidence="2">P44/Msp2 family outer membrane protein</fullName>
    </submittedName>
</protein>
<name>A0A9Q9F478_9RICK</name>
<dbReference type="EMBL" id="CP089286">
    <property type="protein sequence ID" value="UTO55787.1"/>
    <property type="molecule type" value="Genomic_DNA"/>
</dbReference>
<sequence>MGYKNYTCLVIFVVAVVLSAKSFSQSFSRNFYISSQYKPGISLFSGFSIRETMPGVTYPGLKGLPVSYYLMIPTEKKYFNRHLFDIYYDNNLLGAALSVGYNYSNKLRIEVEGTLEHFNPSRGKYKFNSHQYFSLGRKQNGNGSENASDFVVLKNEGISFKSGIVNICYDVMRSEGVLSPYMCVGAGIENVSFLKVNEPKFTYQAKFGMNYYTSSNIVVFCGAYYHGISGSEYRRIPFYNVTVSSDPKITDASAHLNTAYFGAELGLRLTL</sequence>
<accession>A0A9Q9F478</accession>
<evidence type="ECO:0000313" key="5">
    <source>
        <dbReference type="Proteomes" id="UP001059985"/>
    </source>
</evidence>
<evidence type="ECO:0000259" key="1">
    <source>
        <dbReference type="Pfam" id="PF01617"/>
    </source>
</evidence>
<gene>
    <name evidence="3" type="ORF">LUA81_01785</name>
    <name evidence="2" type="ORF">LUA82_01800</name>
</gene>
<dbReference type="Pfam" id="PF01617">
    <property type="entry name" value="Surface_Ag_2"/>
    <property type="match status" value="1"/>
</dbReference>
<dbReference type="Proteomes" id="UP001059985">
    <property type="component" value="Chromosome"/>
</dbReference>
<dbReference type="EMBL" id="CP089285">
    <property type="protein sequence ID" value="UTO56702.1"/>
    <property type="molecule type" value="Genomic_DNA"/>
</dbReference>
<evidence type="ECO:0000313" key="4">
    <source>
        <dbReference type="Proteomes" id="UP001059822"/>
    </source>
</evidence>
<feature type="domain" description="Msp4/OMP-like" evidence="1">
    <location>
        <begin position="28"/>
        <end position="270"/>
    </location>
</feature>
<organism evidence="2 4">
    <name type="scientific">Neoehrlichia mikurensis</name>
    <dbReference type="NCBI Taxonomy" id="89586"/>
    <lineage>
        <taxon>Bacteria</taxon>
        <taxon>Pseudomonadati</taxon>
        <taxon>Pseudomonadota</taxon>
        <taxon>Alphaproteobacteria</taxon>
        <taxon>Rickettsiales</taxon>
        <taxon>Anaplasmataceae</taxon>
        <taxon>Candidatus Neoehrlichia</taxon>
    </lineage>
</organism>
<dbReference type="AlphaFoldDB" id="A0A9Q9F478"/>
<proteinExistence type="predicted"/>